<organism evidence="1 2">
    <name type="scientific">Defluviimonas salinarum</name>
    <dbReference type="NCBI Taxonomy" id="2992147"/>
    <lineage>
        <taxon>Bacteria</taxon>
        <taxon>Pseudomonadati</taxon>
        <taxon>Pseudomonadota</taxon>
        <taxon>Alphaproteobacteria</taxon>
        <taxon>Rhodobacterales</taxon>
        <taxon>Paracoccaceae</taxon>
        <taxon>Albidovulum</taxon>
    </lineage>
</organism>
<evidence type="ECO:0000313" key="1">
    <source>
        <dbReference type="EMBL" id="MCW3782962.1"/>
    </source>
</evidence>
<dbReference type="RefSeq" id="WP_264772595.1">
    <property type="nucleotide sequence ID" value="NZ_JAPDOG010000014.1"/>
</dbReference>
<name>A0ABT3J5I8_9RHOB</name>
<reference evidence="1 2" key="1">
    <citation type="submission" date="2022-10" db="EMBL/GenBank/DDBJ databases">
        <title>Defluviimonas sp. CAU 1641 isolated from mud.</title>
        <authorList>
            <person name="Kim W."/>
        </authorList>
    </citation>
    <scope>NUCLEOTIDE SEQUENCE [LARGE SCALE GENOMIC DNA]</scope>
    <source>
        <strain evidence="1 2">CAU 1641</strain>
    </source>
</reference>
<keyword evidence="2" id="KW-1185">Reference proteome</keyword>
<dbReference type="EMBL" id="JAPDOG010000014">
    <property type="protein sequence ID" value="MCW3782962.1"/>
    <property type="molecule type" value="Genomic_DNA"/>
</dbReference>
<proteinExistence type="predicted"/>
<gene>
    <name evidence="1" type="ORF">OM960_15545</name>
</gene>
<protein>
    <submittedName>
        <fullName evidence="1">Uncharacterized protein</fullName>
    </submittedName>
</protein>
<dbReference type="Proteomes" id="UP001207582">
    <property type="component" value="Unassembled WGS sequence"/>
</dbReference>
<comment type="caution">
    <text evidence="1">The sequence shown here is derived from an EMBL/GenBank/DDBJ whole genome shotgun (WGS) entry which is preliminary data.</text>
</comment>
<evidence type="ECO:0000313" key="2">
    <source>
        <dbReference type="Proteomes" id="UP001207582"/>
    </source>
</evidence>
<dbReference type="Gene3D" id="1.10.3210.10">
    <property type="entry name" value="Hypothetical protein af1432"/>
    <property type="match status" value="1"/>
</dbReference>
<accession>A0ABT3J5I8</accession>
<sequence>MEDLETAPWFLSALEFASRGHKGQVRRGSNRPYKAAQAARMKDASPSARLIKLADQISNIRDMASTLDAWDADAVANYAAGAERVVSACWTERYQELHLEFRREIDRLRRALREHGTPSILPEPRP</sequence>